<keyword evidence="2" id="KW-1185">Reference proteome</keyword>
<organism evidence="1 2">
    <name type="scientific">Actinotignum sanguinis</name>
    <dbReference type="NCBI Taxonomy" id="1445614"/>
    <lineage>
        <taxon>Bacteria</taxon>
        <taxon>Bacillati</taxon>
        <taxon>Actinomycetota</taxon>
        <taxon>Actinomycetes</taxon>
        <taxon>Actinomycetales</taxon>
        <taxon>Actinomycetaceae</taxon>
        <taxon>Actinotignum</taxon>
    </lineage>
</organism>
<gene>
    <name evidence="1" type="ORF">PWJ81_09005</name>
</gene>
<name>A0ABT5V8B4_9ACTO</name>
<evidence type="ECO:0000313" key="1">
    <source>
        <dbReference type="EMBL" id="MDE1657203.1"/>
    </source>
</evidence>
<dbReference type="Proteomes" id="UP001219297">
    <property type="component" value="Unassembled WGS sequence"/>
</dbReference>
<dbReference type="RefSeq" id="WP_274736494.1">
    <property type="nucleotide sequence ID" value="NZ_CAUPIE010000010.1"/>
</dbReference>
<accession>A0ABT5V8B4</accession>
<evidence type="ECO:0000313" key="2">
    <source>
        <dbReference type="Proteomes" id="UP001219297"/>
    </source>
</evidence>
<dbReference type="EMBL" id="JARBHI010000030">
    <property type="protein sequence ID" value="MDE1657203.1"/>
    <property type="molecule type" value="Genomic_DNA"/>
</dbReference>
<sequence>MKMTKKEALRFLADPTDTIYRRTLRNATVEAWAGATLNASLAEWRLSSDDWKKAGNHVIQHGTNKDFVDLFFLLAEAQGLLARVVKHLDKVKDAYETVTTETEE</sequence>
<comment type="caution">
    <text evidence="1">The sequence shown here is derived from an EMBL/GenBank/DDBJ whole genome shotgun (WGS) entry which is preliminary data.</text>
</comment>
<protein>
    <submittedName>
        <fullName evidence="1">Uncharacterized protein</fullName>
    </submittedName>
</protein>
<reference evidence="1 2" key="1">
    <citation type="submission" date="2023-02" db="EMBL/GenBank/DDBJ databases">
        <title>Defining the Infant Male Urobiome and Moving Towards Mechanisms in Urobiome Research.</title>
        <authorList>
            <person name="Reasoner S."/>
            <person name="Flores V."/>
            <person name="Van Horn G."/>
            <person name="Morales G."/>
            <person name="Peard L."/>
            <person name="Abelson B."/>
            <person name="Manuel C."/>
            <person name="Lee J."/>
            <person name="Baker B."/>
            <person name="Williams T."/>
            <person name="Schmitz J."/>
            <person name="Clayton D."/>
            <person name="Hadjifrangiskou M."/>
        </authorList>
    </citation>
    <scope>NUCLEOTIDE SEQUENCE [LARGE SCALE GENOMIC DNA]</scope>
    <source>
        <strain evidence="1 2">AS1053</strain>
    </source>
</reference>
<proteinExistence type="predicted"/>